<dbReference type="Gene3D" id="3.80.10.10">
    <property type="entry name" value="Ribonuclease Inhibitor"/>
    <property type="match status" value="2"/>
</dbReference>
<evidence type="ECO:0000313" key="2">
    <source>
        <dbReference type="Proteomes" id="UP000009168"/>
    </source>
</evidence>
<dbReference type="GeneID" id="7835670"/>
<dbReference type="InParanoid" id="I7LZF7"/>
<evidence type="ECO:0000313" key="1">
    <source>
        <dbReference type="EMBL" id="EAR83798.1"/>
    </source>
</evidence>
<protein>
    <recommendedName>
        <fullName evidence="3">Kinase domain protein</fullName>
    </recommendedName>
</protein>
<accession>I7LZF7</accession>
<evidence type="ECO:0008006" key="3">
    <source>
        <dbReference type="Google" id="ProtNLM"/>
    </source>
</evidence>
<proteinExistence type="predicted"/>
<keyword evidence="2" id="KW-1185">Reference proteome</keyword>
<dbReference type="RefSeq" id="XP_001031461.1">
    <property type="nucleotide sequence ID" value="XM_001031461.1"/>
</dbReference>
<dbReference type="OrthoDB" id="184583at2759"/>
<sequence length="405" mass="46231">MSLIDIILESFLSDENNTQRILQKQKNIVLHITGDGIFTEKNISLILRHLKKIQNIKSFELKFDEHIDLSEGCVKALEDCIQNQRNPCNLALIFGKNCKLGLNGINILIKSYLNLTQLVSLTLEIQRCNFLGFQGAKSIRESLKNLTQLKQFRLQINDQNDIGFEGALEISQGLQCLKNLNLLKLDIHHSNKLTCLGYLSIQKALMQLNVLEVFCLQLQGQLSDVENSIEIEQIIRSIQNVFQMQENLIHLSLVFKLSERLEDTQIKQFLTGIINIKKLKTLELTFDNDQITNQGFVLIGDLLKKQNQLEELKLEFGESNLINIYGQSSLLISLGYLQKLLKLELSSSEFYDSTNAIQSLSLALKHLKQLVSFSLSKETEIYLKNNFSNKFRGRIFVLVKINGGD</sequence>
<gene>
    <name evidence="1" type="ORF">TTHERM_00823580</name>
</gene>
<name>I7LZF7_TETTS</name>
<dbReference type="SUPFAM" id="SSF52047">
    <property type="entry name" value="RNI-like"/>
    <property type="match status" value="1"/>
</dbReference>
<dbReference type="HOGENOM" id="CLU_680612_0_0_1"/>
<reference evidence="2" key="1">
    <citation type="journal article" date="2006" name="PLoS Biol.">
        <title>Macronuclear genome sequence of the ciliate Tetrahymena thermophila, a model eukaryote.</title>
        <authorList>
            <person name="Eisen J.A."/>
            <person name="Coyne R.S."/>
            <person name="Wu M."/>
            <person name="Wu D."/>
            <person name="Thiagarajan M."/>
            <person name="Wortman J.R."/>
            <person name="Badger J.H."/>
            <person name="Ren Q."/>
            <person name="Amedeo P."/>
            <person name="Jones K.M."/>
            <person name="Tallon L.J."/>
            <person name="Delcher A.L."/>
            <person name="Salzberg S.L."/>
            <person name="Silva J.C."/>
            <person name="Haas B.J."/>
            <person name="Majoros W.H."/>
            <person name="Farzad M."/>
            <person name="Carlton J.M."/>
            <person name="Smith R.K. Jr."/>
            <person name="Garg J."/>
            <person name="Pearlman R.E."/>
            <person name="Karrer K.M."/>
            <person name="Sun L."/>
            <person name="Manning G."/>
            <person name="Elde N.C."/>
            <person name="Turkewitz A.P."/>
            <person name="Asai D.J."/>
            <person name="Wilkes D.E."/>
            <person name="Wang Y."/>
            <person name="Cai H."/>
            <person name="Collins K."/>
            <person name="Stewart B.A."/>
            <person name="Lee S.R."/>
            <person name="Wilamowska K."/>
            <person name="Weinberg Z."/>
            <person name="Ruzzo W.L."/>
            <person name="Wloga D."/>
            <person name="Gaertig J."/>
            <person name="Frankel J."/>
            <person name="Tsao C.-C."/>
            <person name="Gorovsky M.A."/>
            <person name="Keeling P.J."/>
            <person name="Waller R.F."/>
            <person name="Patron N.J."/>
            <person name="Cherry J.M."/>
            <person name="Stover N.A."/>
            <person name="Krieger C.J."/>
            <person name="del Toro C."/>
            <person name="Ryder H.F."/>
            <person name="Williamson S.C."/>
            <person name="Barbeau R.A."/>
            <person name="Hamilton E.P."/>
            <person name="Orias E."/>
        </authorList>
    </citation>
    <scope>NUCLEOTIDE SEQUENCE [LARGE SCALE GENOMIC DNA]</scope>
    <source>
        <strain evidence="2">SB210</strain>
    </source>
</reference>
<organism evidence="1 2">
    <name type="scientific">Tetrahymena thermophila (strain SB210)</name>
    <dbReference type="NCBI Taxonomy" id="312017"/>
    <lineage>
        <taxon>Eukaryota</taxon>
        <taxon>Sar</taxon>
        <taxon>Alveolata</taxon>
        <taxon>Ciliophora</taxon>
        <taxon>Intramacronucleata</taxon>
        <taxon>Oligohymenophorea</taxon>
        <taxon>Hymenostomatida</taxon>
        <taxon>Tetrahymenina</taxon>
        <taxon>Tetrahymenidae</taxon>
        <taxon>Tetrahymena</taxon>
    </lineage>
</organism>
<dbReference type="EMBL" id="GG662466">
    <property type="protein sequence ID" value="EAR83798.1"/>
    <property type="molecule type" value="Genomic_DNA"/>
</dbReference>
<dbReference type="AlphaFoldDB" id="I7LZF7"/>
<dbReference type="InterPro" id="IPR032675">
    <property type="entry name" value="LRR_dom_sf"/>
</dbReference>
<dbReference type="Proteomes" id="UP000009168">
    <property type="component" value="Unassembled WGS sequence"/>
</dbReference>
<dbReference type="KEGG" id="tet:TTHERM_00823580"/>